<evidence type="ECO:0000313" key="4">
    <source>
        <dbReference type="Proteomes" id="UP001174934"/>
    </source>
</evidence>
<feature type="domain" description="Carbohydrate kinase PfkB" evidence="2">
    <location>
        <begin position="426"/>
        <end position="473"/>
    </location>
</feature>
<dbReference type="Gene3D" id="3.40.1190.20">
    <property type="match status" value="2"/>
</dbReference>
<dbReference type="PANTHER" id="PTHR47098">
    <property type="entry name" value="PROTEIN MAK32"/>
    <property type="match status" value="1"/>
</dbReference>
<dbReference type="InterPro" id="IPR034094">
    <property type="entry name" value="Mak32"/>
</dbReference>
<gene>
    <name evidence="3" type="ORF">B0T17DRAFT_504282</name>
</gene>
<comment type="caution">
    <text evidence="3">The sequence shown here is derived from an EMBL/GenBank/DDBJ whole genome shotgun (WGS) entry which is preliminary data.</text>
</comment>
<dbReference type="CDD" id="cd01943">
    <property type="entry name" value="MAK32"/>
    <property type="match status" value="1"/>
</dbReference>
<dbReference type="InterPro" id="IPR029056">
    <property type="entry name" value="Ribokinase-like"/>
</dbReference>
<evidence type="ECO:0000259" key="2">
    <source>
        <dbReference type="Pfam" id="PF00294"/>
    </source>
</evidence>
<sequence>MIAGRADAATGGTEEAQTHDQTQAEGKEKEDVITQEDDNLDTIDFVTLGMFIIDEIEYLPPRPPVQNILGGGGSYSALGARLFSPPPLSRSVGWIVDQGSDFPPSITSLITSWQTSVLLRPDPSRLTTRGWNGYVDSSERRAFRYTTPKKRLTAADLVRVSPPSSPSTPSLLHARAIHMVCSPARCRELVADISARRKQLTPDHVDYTKPFIIWEPVPDRCVPDELLNCTNCLPLVDICSPNHAELAGFMGSDGLDPVTGEISTAAVEQACEQLLASMPLQSYALVVRAGEKGCYIARNGGRKRASKRKKLDRVVREKKPKKDYARGGLSHDTDMEALFAGMLQDEEGFVAREEIEVDPGIERWIPAYYQREEGGDVQLESQPQEEVVEVIEVVDSDMDDDDGSEWSSASSSSGIDDSSSETKNSNSKVVDPTGGGNTFLGALAVALARGKTIEEACAWGSVAASFAIEQVGVPVLGTDEQGRETWNGARVEERLDQFQARLLL</sequence>
<keyword evidence="4" id="KW-1185">Reference proteome</keyword>
<dbReference type="Pfam" id="PF00294">
    <property type="entry name" value="PfkB"/>
    <property type="match status" value="1"/>
</dbReference>
<organism evidence="3 4">
    <name type="scientific">Bombardia bombarda</name>
    <dbReference type="NCBI Taxonomy" id="252184"/>
    <lineage>
        <taxon>Eukaryota</taxon>
        <taxon>Fungi</taxon>
        <taxon>Dikarya</taxon>
        <taxon>Ascomycota</taxon>
        <taxon>Pezizomycotina</taxon>
        <taxon>Sordariomycetes</taxon>
        <taxon>Sordariomycetidae</taxon>
        <taxon>Sordariales</taxon>
        <taxon>Lasiosphaeriaceae</taxon>
        <taxon>Bombardia</taxon>
    </lineage>
</organism>
<feature type="region of interest" description="Disordered" evidence="1">
    <location>
        <begin position="1"/>
        <end position="36"/>
    </location>
</feature>
<evidence type="ECO:0000313" key="3">
    <source>
        <dbReference type="EMBL" id="KAK0636882.1"/>
    </source>
</evidence>
<dbReference type="SUPFAM" id="SSF53613">
    <property type="entry name" value="Ribokinase-like"/>
    <property type="match status" value="1"/>
</dbReference>
<reference evidence="3" key="1">
    <citation type="submission" date="2023-06" db="EMBL/GenBank/DDBJ databases">
        <title>Genome-scale phylogeny and comparative genomics of the fungal order Sordariales.</title>
        <authorList>
            <consortium name="Lawrence Berkeley National Laboratory"/>
            <person name="Hensen N."/>
            <person name="Bonometti L."/>
            <person name="Westerberg I."/>
            <person name="Brannstrom I.O."/>
            <person name="Guillou S."/>
            <person name="Cros-Aarteil S."/>
            <person name="Calhoun S."/>
            <person name="Haridas S."/>
            <person name="Kuo A."/>
            <person name="Mondo S."/>
            <person name="Pangilinan J."/>
            <person name="Riley R."/>
            <person name="LaButti K."/>
            <person name="Andreopoulos B."/>
            <person name="Lipzen A."/>
            <person name="Chen C."/>
            <person name="Yanf M."/>
            <person name="Daum C."/>
            <person name="Ng V."/>
            <person name="Clum A."/>
            <person name="Steindorff A."/>
            <person name="Ohm R."/>
            <person name="Martin F."/>
            <person name="Silar P."/>
            <person name="Natvig D."/>
            <person name="Lalanne C."/>
            <person name="Gautier V."/>
            <person name="Ament-velasquez S.L."/>
            <person name="Kruys A."/>
            <person name="Hutchinson M.I."/>
            <person name="Powell A.J."/>
            <person name="Barry K."/>
            <person name="Miller A.N."/>
            <person name="Grigoriev I.V."/>
            <person name="Debuchy R."/>
            <person name="Gladieux P."/>
            <person name="Thoren M.H."/>
            <person name="Johannesson H."/>
        </authorList>
    </citation>
    <scope>NUCLEOTIDE SEQUENCE</scope>
    <source>
        <strain evidence="3">SMH3391-2</strain>
    </source>
</reference>
<protein>
    <submittedName>
        <fullName evidence="3">MAK32 protein</fullName>
    </submittedName>
</protein>
<dbReference type="Proteomes" id="UP001174934">
    <property type="component" value="Unassembled WGS sequence"/>
</dbReference>
<accession>A0AA39XP75</accession>
<dbReference type="PANTHER" id="PTHR47098:SF2">
    <property type="entry name" value="PROTEIN MAK32"/>
    <property type="match status" value="1"/>
</dbReference>
<name>A0AA39XP75_9PEZI</name>
<dbReference type="AlphaFoldDB" id="A0AA39XP75"/>
<evidence type="ECO:0000256" key="1">
    <source>
        <dbReference type="SAM" id="MobiDB-lite"/>
    </source>
</evidence>
<proteinExistence type="predicted"/>
<feature type="region of interest" description="Disordered" evidence="1">
    <location>
        <begin position="397"/>
        <end position="433"/>
    </location>
</feature>
<dbReference type="EMBL" id="JAULSR010000001">
    <property type="protein sequence ID" value="KAK0636882.1"/>
    <property type="molecule type" value="Genomic_DNA"/>
</dbReference>
<dbReference type="InterPro" id="IPR011611">
    <property type="entry name" value="PfkB_dom"/>
</dbReference>
<feature type="compositionally biased region" description="Low complexity" evidence="1">
    <location>
        <begin position="405"/>
        <end position="417"/>
    </location>
</feature>